<sequence length="419" mass="47713">MRNSSIGTCESIVVIINHEGRIGTVSINNKQTSHLSLFQENMLFEEVQWKKVFTAAPSDSTQLLSTYEGRTFLFTLHLVQANSYINQIVTLTNISQSMFNPYSNEDQHKTDELIMESSAMKRISKIIKTIAHVGSTVLLLGESGVGKSQIAKFIHSTSTRSTQPFISVNCGAIPESLIESELFGYEEGTFTGGKKGGKVGLFEAAHKGTIFLDEIAEFPLNLQAKLLGVLQENAVRKVGSTEEKKVDVRVIAATNKNLQELVEEKLFREDLFYRLNVVPLTIPPLREREKDIHILIDHFLFKYNTKYHLRKEINDEVKQELIQYKWPGNIRELENTIERIVVTNMTEKEVLEEKNIREKGWSFSPKAPMSLKEAKRQVEKELILKAYGEYNSTYKVAEVLQVDQSTISKKLKVYKKEGF</sequence>
<evidence type="ECO:0000256" key="7">
    <source>
        <dbReference type="ARBA" id="ARBA00029500"/>
    </source>
</evidence>
<dbReference type="SUPFAM" id="SSF52540">
    <property type="entry name" value="P-loop containing nucleoside triphosphate hydrolases"/>
    <property type="match status" value="1"/>
</dbReference>
<dbReference type="Pfam" id="PF18024">
    <property type="entry name" value="HTH_50"/>
    <property type="match status" value="1"/>
</dbReference>
<dbReference type="PROSITE" id="PS00676">
    <property type="entry name" value="SIGMA54_INTERACT_2"/>
    <property type="match status" value="1"/>
</dbReference>
<dbReference type="InterPro" id="IPR027417">
    <property type="entry name" value="P-loop_NTPase"/>
</dbReference>
<dbReference type="InterPro" id="IPR009057">
    <property type="entry name" value="Homeodomain-like_sf"/>
</dbReference>
<evidence type="ECO:0000313" key="9">
    <source>
        <dbReference type="EMBL" id="AJI21372.1"/>
    </source>
</evidence>
<dbReference type="GeneID" id="93643089"/>
<evidence type="ECO:0000256" key="5">
    <source>
        <dbReference type="ARBA" id="ARBA00023125"/>
    </source>
</evidence>
<dbReference type="InterPro" id="IPR025944">
    <property type="entry name" value="Sigma_54_int_dom_CS"/>
</dbReference>
<evidence type="ECO:0000313" key="10">
    <source>
        <dbReference type="Proteomes" id="UP000031829"/>
    </source>
</evidence>
<evidence type="ECO:0000259" key="8">
    <source>
        <dbReference type="PROSITE" id="PS50045"/>
    </source>
</evidence>
<dbReference type="CDD" id="cd00009">
    <property type="entry name" value="AAA"/>
    <property type="match status" value="1"/>
</dbReference>
<dbReference type="Pfam" id="PF00158">
    <property type="entry name" value="Sigma54_activat"/>
    <property type="match status" value="1"/>
</dbReference>
<dbReference type="PANTHER" id="PTHR32071:SF57">
    <property type="entry name" value="C4-DICARBOXYLATE TRANSPORT TRANSCRIPTIONAL REGULATORY PROTEIN DCTD"/>
    <property type="match status" value="1"/>
</dbReference>
<dbReference type="SMART" id="SM00382">
    <property type="entry name" value="AAA"/>
    <property type="match status" value="1"/>
</dbReference>
<protein>
    <recommendedName>
        <fullName evidence="7">HTH-type transcriptional regulatory protein TyrR</fullName>
    </recommendedName>
</protein>
<evidence type="ECO:0000256" key="2">
    <source>
        <dbReference type="ARBA" id="ARBA00022797"/>
    </source>
</evidence>
<dbReference type="PROSITE" id="PS00688">
    <property type="entry name" value="SIGMA54_INTERACT_3"/>
    <property type="match status" value="1"/>
</dbReference>
<dbReference type="Gene3D" id="1.10.8.60">
    <property type="match status" value="1"/>
</dbReference>
<dbReference type="Gene3D" id="1.10.10.60">
    <property type="entry name" value="Homeodomain-like"/>
    <property type="match status" value="1"/>
</dbReference>
<organism evidence="9 10">
    <name type="scientific">Priestia megaterium (strain ATCC 14581 / DSM 32 / CCUG 1817 / JCM 2506 / NBRC 15308 / NCIMB 9376 / NCTC 10342 / NRRL B-14308 / VKM B-512 / Ford 19)</name>
    <name type="common">Bacillus megaterium</name>
    <dbReference type="NCBI Taxonomy" id="1348623"/>
    <lineage>
        <taxon>Bacteria</taxon>
        <taxon>Bacillati</taxon>
        <taxon>Bacillota</taxon>
        <taxon>Bacilli</taxon>
        <taxon>Bacillales</taxon>
        <taxon>Bacillaceae</taxon>
        <taxon>Priestia</taxon>
    </lineage>
</organism>
<dbReference type="Gene3D" id="3.40.50.300">
    <property type="entry name" value="P-loop containing nucleotide triphosphate hydrolases"/>
    <property type="match status" value="1"/>
</dbReference>
<evidence type="ECO:0000256" key="1">
    <source>
        <dbReference type="ARBA" id="ARBA00022741"/>
    </source>
</evidence>
<dbReference type="InterPro" id="IPR058031">
    <property type="entry name" value="AAA_lid_NorR"/>
</dbReference>
<proteinExistence type="predicted"/>
<dbReference type="GO" id="GO:0003677">
    <property type="term" value="F:DNA binding"/>
    <property type="evidence" value="ECO:0007669"/>
    <property type="project" value="UniProtKB-KW"/>
</dbReference>
<dbReference type="FunFam" id="3.40.50.300:FF:000006">
    <property type="entry name" value="DNA-binding transcriptional regulator NtrC"/>
    <property type="match status" value="1"/>
</dbReference>
<dbReference type="Pfam" id="PF25601">
    <property type="entry name" value="AAA_lid_14"/>
    <property type="match status" value="1"/>
</dbReference>
<feature type="domain" description="Sigma-54 factor interaction" evidence="8">
    <location>
        <begin position="113"/>
        <end position="342"/>
    </location>
</feature>
<dbReference type="GO" id="GO:0005524">
    <property type="term" value="F:ATP binding"/>
    <property type="evidence" value="ECO:0007669"/>
    <property type="project" value="UniProtKB-KW"/>
</dbReference>
<dbReference type="PANTHER" id="PTHR32071">
    <property type="entry name" value="TRANSCRIPTIONAL REGULATORY PROTEIN"/>
    <property type="match status" value="1"/>
</dbReference>
<dbReference type="InterPro" id="IPR025943">
    <property type="entry name" value="Sigma_54_int_dom_ATP-bd_2"/>
</dbReference>
<evidence type="ECO:0000256" key="4">
    <source>
        <dbReference type="ARBA" id="ARBA00023015"/>
    </source>
</evidence>
<dbReference type="KEGG" id="bmeg:BG04_5127"/>
<keyword evidence="3" id="KW-0067">ATP-binding</keyword>
<accession>A0A0B6AJZ4</accession>
<dbReference type="RefSeq" id="WP_034651455.1">
    <property type="nucleotide sequence ID" value="NZ_BCVB01000010.1"/>
</dbReference>
<evidence type="ECO:0000256" key="3">
    <source>
        <dbReference type="ARBA" id="ARBA00022840"/>
    </source>
</evidence>
<keyword evidence="6" id="KW-0804">Transcription</keyword>
<dbReference type="PROSITE" id="PS50045">
    <property type="entry name" value="SIGMA54_INTERACT_4"/>
    <property type="match status" value="1"/>
</dbReference>
<keyword evidence="2" id="KW-0058">Aromatic hydrocarbons catabolism</keyword>
<name>A0A0B6AJZ4_PRIM2</name>
<dbReference type="AlphaFoldDB" id="A0A0B6AJZ4"/>
<dbReference type="HOGENOM" id="CLU_000445_0_7_9"/>
<dbReference type="InterPro" id="IPR003593">
    <property type="entry name" value="AAA+_ATPase"/>
</dbReference>
<reference evidence="9 10" key="1">
    <citation type="journal article" date="2015" name="Genome Announc.">
        <title>Complete genome sequences for 35 biothreat assay-relevant bacillus species.</title>
        <authorList>
            <person name="Johnson S.L."/>
            <person name="Daligault H.E."/>
            <person name="Davenport K.W."/>
            <person name="Jaissle J."/>
            <person name="Frey K.G."/>
            <person name="Ladner J.T."/>
            <person name="Broomall S.M."/>
            <person name="Bishop-Lilly K.A."/>
            <person name="Bruce D.C."/>
            <person name="Gibbons H.S."/>
            <person name="Coyne S.R."/>
            <person name="Lo C.C."/>
            <person name="Meincke L."/>
            <person name="Munk A.C."/>
            <person name="Koroleva G.I."/>
            <person name="Rosenzweig C.N."/>
            <person name="Palacios G.F."/>
            <person name="Redden C.L."/>
            <person name="Minogue T.D."/>
            <person name="Chain P.S."/>
        </authorList>
    </citation>
    <scope>NUCLEOTIDE SEQUENCE [LARGE SCALE GENOMIC DNA]</scope>
    <source>
        <strain evidence="10">ATCC 14581 / DSM 32 / JCM 2506 / NBRC 15308 / NCIMB 9376 / NCTC 10342 / NRRL B-14308 / VKM B-512</strain>
    </source>
</reference>
<keyword evidence="5" id="KW-0238">DNA-binding</keyword>
<evidence type="ECO:0000256" key="6">
    <source>
        <dbReference type="ARBA" id="ARBA00023163"/>
    </source>
</evidence>
<dbReference type="GO" id="GO:0006355">
    <property type="term" value="P:regulation of DNA-templated transcription"/>
    <property type="evidence" value="ECO:0007669"/>
    <property type="project" value="InterPro"/>
</dbReference>
<keyword evidence="4" id="KW-0805">Transcription regulation</keyword>
<dbReference type="InterPro" id="IPR002078">
    <property type="entry name" value="Sigma_54_int"/>
</dbReference>
<dbReference type="SUPFAM" id="SSF46689">
    <property type="entry name" value="Homeodomain-like"/>
    <property type="match status" value="1"/>
</dbReference>
<gene>
    <name evidence="9" type="ORF">BG04_5127</name>
</gene>
<keyword evidence="1" id="KW-0547">Nucleotide-binding</keyword>
<dbReference type="InterPro" id="IPR030828">
    <property type="entry name" value="HTH_TyrR"/>
</dbReference>
<dbReference type="EMBL" id="CP009920">
    <property type="protein sequence ID" value="AJI21372.1"/>
    <property type="molecule type" value="Genomic_DNA"/>
</dbReference>
<dbReference type="InterPro" id="IPR025662">
    <property type="entry name" value="Sigma_54_int_dom_ATP-bd_1"/>
</dbReference>
<dbReference type="PROSITE" id="PS00675">
    <property type="entry name" value="SIGMA54_INTERACT_1"/>
    <property type="match status" value="1"/>
</dbReference>
<dbReference type="Proteomes" id="UP000031829">
    <property type="component" value="Chromosome"/>
</dbReference>